<sequence length="47" mass="5599">MLPFTWRAWLRRHRRRLIGLALVVGFFYALGYFSHPVTSPLMCKIYG</sequence>
<proteinExistence type="predicted"/>
<dbReference type="AlphaFoldDB" id="A0A4Y4CUN7"/>
<organism evidence="1 2">
    <name type="scientific">Zoogloea ramigera</name>
    <dbReference type="NCBI Taxonomy" id="350"/>
    <lineage>
        <taxon>Bacteria</taxon>
        <taxon>Pseudomonadati</taxon>
        <taxon>Pseudomonadota</taxon>
        <taxon>Betaproteobacteria</taxon>
        <taxon>Rhodocyclales</taxon>
        <taxon>Zoogloeaceae</taxon>
        <taxon>Zoogloea</taxon>
    </lineage>
</organism>
<reference evidence="1 2" key="1">
    <citation type="submission" date="2019-06" db="EMBL/GenBank/DDBJ databases">
        <title>Whole genome shotgun sequence of Zoogloea ramigera NBRC 15342.</title>
        <authorList>
            <person name="Hosoyama A."/>
            <person name="Uohara A."/>
            <person name="Ohji S."/>
            <person name="Ichikawa N."/>
        </authorList>
    </citation>
    <scope>NUCLEOTIDE SEQUENCE [LARGE SCALE GENOMIC DNA]</scope>
    <source>
        <strain evidence="1 2">NBRC 15342</strain>
    </source>
</reference>
<gene>
    <name evidence="1" type="ORF">ZRA01_08000</name>
</gene>
<comment type="caution">
    <text evidence="1">The sequence shown here is derived from an EMBL/GenBank/DDBJ whole genome shotgun (WGS) entry which is preliminary data.</text>
</comment>
<evidence type="ECO:0000313" key="2">
    <source>
        <dbReference type="Proteomes" id="UP000318422"/>
    </source>
</evidence>
<dbReference type="Proteomes" id="UP000318422">
    <property type="component" value="Unassembled WGS sequence"/>
</dbReference>
<keyword evidence="2" id="KW-1185">Reference proteome</keyword>
<accession>A0A4Y4CUN7</accession>
<protein>
    <submittedName>
        <fullName evidence="1">Uncharacterized protein</fullName>
    </submittedName>
</protein>
<dbReference type="EMBL" id="BJNV01000009">
    <property type="protein sequence ID" value="GEC94727.1"/>
    <property type="molecule type" value="Genomic_DNA"/>
</dbReference>
<dbReference type="RefSeq" id="WP_170182903.1">
    <property type="nucleotide sequence ID" value="NZ_BJNV01000009.1"/>
</dbReference>
<name>A0A4Y4CUN7_ZOORA</name>
<evidence type="ECO:0000313" key="1">
    <source>
        <dbReference type="EMBL" id="GEC94727.1"/>
    </source>
</evidence>